<keyword evidence="3" id="KW-0411">Iron-sulfur</keyword>
<name>A0A6N7XTI6_9FIRM</name>
<dbReference type="PANTHER" id="PTHR42686:SF1">
    <property type="entry name" value="GH17980P-RELATED"/>
    <property type="match status" value="1"/>
</dbReference>
<evidence type="ECO:0000313" key="6">
    <source>
        <dbReference type="Proteomes" id="UP000469523"/>
    </source>
</evidence>
<dbReference type="AlphaFoldDB" id="A0A6N7XTI6"/>
<keyword evidence="2" id="KW-0408">Iron</keyword>
<protein>
    <submittedName>
        <fullName evidence="5">4Fe-4S dicluster domain-containing protein</fullName>
    </submittedName>
</protein>
<keyword evidence="1" id="KW-0479">Metal-binding</keyword>
<evidence type="ECO:0000256" key="1">
    <source>
        <dbReference type="ARBA" id="ARBA00022723"/>
    </source>
</evidence>
<dbReference type="InterPro" id="IPR023210">
    <property type="entry name" value="NADP_OxRdtase_dom"/>
</dbReference>
<gene>
    <name evidence="5" type="ORF">FYJ83_00045</name>
</gene>
<dbReference type="PRINTS" id="PR00069">
    <property type="entry name" value="ALDKETRDTASE"/>
</dbReference>
<evidence type="ECO:0000256" key="2">
    <source>
        <dbReference type="ARBA" id="ARBA00023004"/>
    </source>
</evidence>
<dbReference type="InterPro" id="IPR017896">
    <property type="entry name" value="4Fe4S_Fe-S-bd"/>
</dbReference>
<dbReference type="Gene3D" id="3.20.20.100">
    <property type="entry name" value="NADP-dependent oxidoreductase domain"/>
    <property type="match status" value="1"/>
</dbReference>
<dbReference type="InterPro" id="IPR036812">
    <property type="entry name" value="NAD(P)_OxRdtase_dom_sf"/>
</dbReference>
<dbReference type="PROSITE" id="PS00198">
    <property type="entry name" value="4FE4S_FER_1"/>
    <property type="match status" value="1"/>
</dbReference>
<dbReference type="GO" id="GO:0005829">
    <property type="term" value="C:cytosol"/>
    <property type="evidence" value="ECO:0007669"/>
    <property type="project" value="TreeGrafter"/>
</dbReference>
<dbReference type="Proteomes" id="UP000469523">
    <property type="component" value="Unassembled WGS sequence"/>
</dbReference>
<reference evidence="5 6" key="1">
    <citation type="submission" date="2019-09" db="EMBL/GenBank/DDBJ databases">
        <title>In-depth cultivation of the pig gut microbiome towards novel bacterial diversity and tailored functional studies.</title>
        <authorList>
            <person name="Wylensek D."/>
            <person name="Hitch T.C.A."/>
            <person name="Clavel T."/>
        </authorList>
    </citation>
    <scope>NUCLEOTIDE SEQUENCE [LARGE SCALE GENOMIC DNA]</scope>
    <source>
        <strain evidence="5 6">WCA3-693-APC-4?</strain>
    </source>
</reference>
<dbReference type="CDD" id="cd19100">
    <property type="entry name" value="AKR_unchar"/>
    <property type="match status" value="1"/>
</dbReference>
<dbReference type="GO" id="GO:0051536">
    <property type="term" value="F:iron-sulfur cluster binding"/>
    <property type="evidence" value="ECO:0007669"/>
    <property type="project" value="UniProtKB-KW"/>
</dbReference>
<evidence type="ECO:0000256" key="3">
    <source>
        <dbReference type="ARBA" id="ARBA00023014"/>
    </source>
</evidence>
<proteinExistence type="predicted"/>
<dbReference type="SUPFAM" id="SSF51430">
    <property type="entry name" value="NAD(P)-linked oxidoreductase"/>
    <property type="match status" value="1"/>
</dbReference>
<dbReference type="SUPFAM" id="SSF54862">
    <property type="entry name" value="4Fe-4S ferredoxins"/>
    <property type="match status" value="1"/>
</dbReference>
<keyword evidence="6" id="KW-1185">Reference proteome</keyword>
<dbReference type="Pfam" id="PF13237">
    <property type="entry name" value="Fer4_10"/>
    <property type="match status" value="1"/>
</dbReference>
<evidence type="ECO:0000259" key="4">
    <source>
        <dbReference type="PROSITE" id="PS51379"/>
    </source>
</evidence>
<dbReference type="GO" id="GO:0016491">
    <property type="term" value="F:oxidoreductase activity"/>
    <property type="evidence" value="ECO:0007669"/>
    <property type="project" value="InterPro"/>
</dbReference>
<accession>A0A6N7XTI6</accession>
<feature type="domain" description="4Fe-4S ferredoxin-type" evidence="4">
    <location>
        <begin position="260"/>
        <end position="289"/>
    </location>
</feature>
<evidence type="ECO:0000313" key="5">
    <source>
        <dbReference type="EMBL" id="MST99853.1"/>
    </source>
</evidence>
<dbReference type="Pfam" id="PF00248">
    <property type="entry name" value="Aldo_ket_red"/>
    <property type="match status" value="1"/>
</dbReference>
<dbReference type="InterPro" id="IPR020471">
    <property type="entry name" value="AKR"/>
</dbReference>
<dbReference type="Gene3D" id="3.30.70.20">
    <property type="match status" value="1"/>
</dbReference>
<comment type="caution">
    <text evidence="5">The sequence shown here is derived from an EMBL/GenBank/DDBJ whole genome shotgun (WGS) entry which is preliminary data.</text>
</comment>
<organism evidence="5 6">
    <name type="scientific">Tissierella pigra</name>
    <dbReference type="NCBI Taxonomy" id="2607614"/>
    <lineage>
        <taxon>Bacteria</taxon>
        <taxon>Bacillati</taxon>
        <taxon>Bacillota</taxon>
        <taxon>Tissierellia</taxon>
        <taxon>Tissierellales</taxon>
        <taxon>Tissierellaceae</taxon>
        <taxon>Tissierella</taxon>
    </lineage>
</organism>
<dbReference type="PROSITE" id="PS51379">
    <property type="entry name" value="4FE4S_FER_2"/>
    <property type="match status" value="2"/>
</dbReference>
<sequence length="315" mass="35445">MKKVNLGNTGIEVSKLCFGSLTMTPFQANLTIKEGAYLIEYAYNKGINFIDTAEIYENYKYIKEALKNINREDYHIATKTYAYTKELAQESLELALNELGTDYIDVFLLHEQESIHTVKGHFEAIEYFLRQKEKGKIRAIGISTHKVAGAQAVREVKELEIIHPIINKYGIGIQDGTVEDMLRELEIIHNMGKGIYGMKPLGGGHLIKDVENAFNFVKDIPYIDSIAIGMQSIDEIDANIYLLENGFIPEDLKANLRTKKRKLIIADYCLGCGNCVKRCNQNGIEIIDGVATPNENCILCGYCAKVCPEFCIKVI</sequence>
<feature type="domain" description="4Fe-4S ferredoxin-type" evidence="4">
    <location>
        <begin position="295"/>
        <end position="315"/>
    </location>
</feature>
<dbReference type="EMBL" id="VUNQ01000001">
    <property type="protein sequence ID" value="MST99853.1"/>
    <property type="molecule type" value="Genomic_DNA"/>
</dbReference>
<dbReference type="InterPro" id="IPR017900">
    <property type="entry name" value="4Fe4S_Fe_S_CS"/>
</dbReference>
<dbReference type="GO" id="GO:0046872">
    <property type="term" value="F:metal ion binding"/>
    <property type="evidence" value="ECO:0007669"/>
    <property type="project" value="UniProtKB-KW"/>
</dbReference>
<dbReference type="PANTHER" id="PTHR42686">
    <property type="entry name" value="GH17980P-RELATED"/>
    <property type="match status" value="1"/>
</dbReference>